<reference evidence="2" key="1">
    <citation type="submission" date="2020-11" db="EMBL/GenBank/DDBJ databases">
        <title>Novosphingobium aureum sp. nov., a marine bacterium isolated from sediment of a salt flat.</title>
        <authorList>
            <person name="Yoo Y."/>
            <person name="Kim J.-J."/>
        </authorList>
    </citation>
    <scope>NUCLEOTIDE SEQUENCE</scope>
    <source>
        <strain evidence="2">YJ-S2-02</strain>
    </source>
</reference>
<dbReference type="RefSeq" id="WP_197163411.1">
    <property type="nucleotide sequence ID" value="NZ_JADZGI010000001.1"/>
</dbReference>
<dbReference type="EMBL" id="JADZGI010000001">
    <property type="protein sequence ID" value="MBH0113288.1"/>
    <property type="molecule type" value="Genomic_DNA"/>
</dbReference>
<dbReference type="AlphaFoldDB" id="A0A931MKX6"/>
<protein>
    <submittedName>
        <fullName evidence="2">Uncharacterized protein</fullName>
    </submittedName>
</protein>
<comment type="caution">
    <text evidence="2">The sequence shown here is derived from an EMBL/GenBank/DDBJ whole genome shotgun (WGS) entry which is preliminary data.</text>
</comment>
<keyword evidence="1" id="KW-0472">Membrane</keyword>
<feature type="transmembrane region" description="Helical" evidence="1">
    <location>
        <begin position="38"/>
        <end position="60"/>
    </location>
</feature>
<gene>
    <name evidence="2" type="ORF">I5E68_10055</name>
</gene>
<evidence type="ECO:0000313" key="2">
    <source>
        <dbReference type="EMBL" id="MBH0113288.1"/>
    </source>
</evidence>
<keyword evidence="1" id="KW-1133">Transmembrane helix</keyword>
<dbReference type="Proteomes" id="UP000617634">
    <property type="component" value="Unassembled WGS sequence"/>
</dbReference>
<keyword evidence="1" id="KW-0812">Transmembrane</keyword>
<organism evidence="2 3">
    <name type="scientific">Novosphingobium aureum</name>
    <dbReference type="NCBI Taxonomy" id="2792964"/>
    <lineage>
        <taxon>Bacteria</taxon>
        <taxon>Pseudomonadati</taxon>
        <taxon>Pseudomonadota</taxon>
        <taxon>Alphaproteobacteria</taxon>
        <taxon>Sphingomonadales</taxon>
        <taxon>Sphingomonadaceae</taxon>
        <taxon>Novosphingobium</taxon>
    </lineage>
</organism>
<evidence type="ECO:0000256" key="1">
    <source>
        <dbReference type="SAM" id="Phobius"/>
    </source>
</evidence>
<evidence type="ECO:0000313" key="3">
    <source>
        <dbReference type="Proteomes" id="UP000617634"/>
    </source>
</evidence>
<keyword evidence="3" id="KW-1185">Reference proteome</keyword>
<sequence length="61" mass="6316">MITTGSVVSIVAVLACLLLVSRHSGFRTMGSARVIRLALIWAAIILGLVIVIDIAGLELAG</sequence>
<accession>A0A931MKX6</accession>
<name>A0A931MKX6_9SPHN</name>
<proteinExistence type="predicted"/>